<protein>
    <submittedName>
        <fullName evidence="3">Trichohyalin-like</fullName>
    </submittedName>
</protein>
<dbReference type="Proteomes" id="UP000694844">
    <property type="component" value="Chromosome 2"/>
</dbReference>
<dbReference type="KEGG" id="cvn:111122169"/>
<feature type="region of interest" description="Disordered" evidence="1">
    <location>
        <begin position="83"/>
        <end position="108"/>
    </location>
</feature>
<dbReference type="GeneID" id="111122169"/>
<dbReference type="OrthoDB" id="10392556at2759"/>
<reference evidence="3" key="1">
    <citation type="submission" date="2025-08" db="UniProtKB">
        <authorList>
            <consortium name="RefSeq"/>
        </authorList>
    </citation>
    <scope>IDENTIFICATION</scope>
    <source>
        <tissue evidence="3">Whole sample</tissue>
    </source>
</reference>
<accession>A0A8B8CYB6</accession>
<proteinExistence type="predicted"/>
<evidence type="ECO:0000313" key="3">
    <source>
        <dbReference type="RefSeq" id="XP_022319486.1"/>
    </source>
</evidence>
<sequence>MKTPPPSGENSTRSQEDTEGVTGDFRPVAFYIPVNPSPSKTQSSERRKKRTKSKRRENSEERDEDEDDCNFRLNHEEKMLQADILHQDQLNEKGEMSRKHQEKYEKAKTKREMIIENLKKKSEDKILRAEEKRKRRLAKQKEKLQAVEARLAKVRCRKETIDQRFREKTVTKLVEDEERLRSLQQSELPLRAIFRREEILRYRQKLYEERQQCKERAVNKNQSSP</sequence>
<keyword evidence="2" id="KW-1185">Reference proteome</keyword>
<organism evidence="2 3">
    <name type="scientific">Crassostrea virginica</name>
    <name type="common">Eastern oyster</name>
    <dbReference type="NCBI Taxonomy" id="6565"/>
    <lineage>
        <taxon>Eukaryota</taxon>
        <taxon>Metazoa</taxon>
        <taxon>Spiralia</taxon>
        <taxon>Lophotrochozoa</taxon>
        <taxon>Mollusca</taxon>
        <taxon>Bivalvia</taxon>
        <taxon>Autobranchia</taxon>
        <taxon>Pteriomorphia</taxon>
        <taxon>Ostreida</taxon>
        <taxon>Ostreoidea</taxon>
        <taxon>Ostreidae</taxon>
        <taxon>Crassostrea</taxon>
    </lineage>
</organism>
<evidence type="ECO:0000256" key="1">
    <source>
        <dbReference type="SAM" id="MobiDB-lite"/>
    </source>
</evidence>
<dbReference type="AlphaFoldDB" id="A0A8B8CYB6"/>
<dbReference type="RefSeq" id="XP_022319486.1">
    <property type="nucleotide sequence ID" value="XM_022463778.1"/>
</dbReference>
<name>A0A8B8CYB6_CRAVI</name>
<feature type="region of interest" description="Disordered" evidence="1">
    <location>
        <begin position="1"/>
        <end position="70"/>
    </location>
</feature>
<feature type="compositionally biased region" description="Basic residues" evidence="1">
    <location>
        <begin position="46"/>
        <end position="55"/>
    </location>
</feature>
<gene>
    <name evidence="3" type="primary">LOC111122169</name>
</gene>
<evidence type="ECO:0000313" key="2">
    <source>
        <dbReference type="Proteomes" id="UP000694844"/>
    </source>
</evidence>